<dbReference type="Proteomes" id="UP000011713">
    <property type="component" value="Unassembled WGS sequence"/>
</dbReference>
<reference evidence="1" key="2">
    <citation type="submission" date="2015-06" db="UniProtKB">
        <authorList>
            <consortium name="EnsemblProtists"/>
        </authorList>
    </citation>
    <scope>IDENTIFICATION</scope>
    <source>
        <strain evidence="1">Emoy2</strain>
    </source>
</reference>
<proteinExistence type="predicted"/>
<reference evidence="2" key="1">
    <citation type="journal article" date="2010" name="Science">
        <title>Signatures of adaptation to obligate biotrophy in the Hyaloperonospora arabidopsidis genome.</title>
        <authorList>
            <person name="Baxter L."/>
            <person name="Tripathy S."/>
            <person name="Ishaque N."/>
            <person name="Boot N."/>
            <person name="Cabral A."/>
            <person name="Kemen E."/>
            <person name="Thines M."/>
            <person name="Ah-Fong A."/>
            <person name="Anderson R."/>
            <person name="Badejoko W."/>
            <person name="Bittner-Eddy P."/>
            <person name="Boore J.L."/>
            <person name="Chibucos M.C."/>
            <person name="Coates M."/>
            <person name="Dehal P."/>
            <person name="Delehaunty K."/>
            <person name="Dong S."/>
            <person name="Downton P."/>
            <person name="Dumas B."/>
            <person name="Fabro G."/>
            <person name="Fronick C."/>
            <person name="Fuerstenberg S.I."/>
            <person name="Fulton L."/>
            <person name="Gaulin E."/>
            <person name="Govers F."/>
            <person name="Hughes L."/>
            <person name="Humphray S."/>
            <person name="Jiang R.H."/>
            <person name="Judelson H."/>
            <person name="Kamoun S."/>
            <person name="Kyung K."/>
            <person name="Meijer H."/>
            <person name="Minx P."/>
            <person name="Morris P."/>
            <person name="Nelson J."/>
            <person name="Phuntumart V."/>
            <person name="Qutob D."/>
            <person name="Rehmany A."/>
            <person name="Rougon-Cardoso A."/>
            <person name="Ryden P."/>
            <person name="Torto-Alalibo T."/>
            <person name="Studholme D."/>
            <person name="Wang Y."/>
            <person name="Win J."/>
            <person name="Wood J."/>
            <person name="Clifton S.W."/>
            <person name="Rogers J."/>
            <person name="Van den Ackerveken G."/>
            <person name="Jones J.D."/>
            <person name="McDowell J.M."/>
            <person name="Beynon J."/>
            <person name="Tyler B.M."/>
        </authorList>
    </citation>
    <scope>NUCLEOTIDE SEQUENCE [LARGE SCALE GENOMIC DNA]</scope>
    <source>
        <strain evidence="2">Emoy2</strain>
    </source>
</reference>
<dbReference type="VEuPathDB" id="FungiDB:HpaG804676"/>
<sequence length="125" mass="14269">MDVEDDVDVPEEVAMNADAFRKEEPMWTFSTDSSRVMKSLRQKALESGLFTFMSGCAVHCGHNLCKDWRKLPKIKQIVSANVFIVKKINSVHLLTSMFDVCCVEKLQKTYSFVYENTLVHCSCHA</sequence>
<accession>M4BEF8</accession>
<dbReference type="InParanoid" id="M4BEF8"/>
<evidence type="ECO:0000313" key="1">
    <source>
        <dbReference type="EnsemblProtists" id="HpaP804676"/>
    </source>
</evidence>
<dbReference type="EnsemblProtists" id="HpaT804676">
    <property type="protein sequence ID" value="HpaP804676"/>
    <property type="gene ID" value="HpaG804676"/>
</dbReference>
<dbReference type="AlphaFoldDB" id="M4BEF8"/>
<keyword evidence="2" id="KW-1185">Reference proteome</keyword>
<evidence type="ECO:0000313" key="2">
    <source>
        <dbReference type="Proteomes" id="UP000011713"/>
    </source>
</evidence>
<name>M4BEF8_HYAAE</name>
<dbReference type="HOGENOM" id="CLU_127369_0_0_1"/>
<organism evidence="1 2">
    <name type="scientific">Hyaloperonospora arabidopsidis (strain Emoy2)</name>
    <name type="common">Downy mildew agent</name>
    <name type="synonym">Peronospora arabidopsidis</name>
    <dbReference type="NCBI Taxonomy" id="559515"/>
    <lineage>
        <taxon>Eukaryota</taxon>
        <taxon>Sar</taxon>
        <taxon>Stramenopiles</taxon>
        <taxon>Oomycota</taxon>
        <taxon>Peronosporomycetes</taxon>
        <taxon>Peronosporales</taxon>
        <taxon>Peronosporaceae</taxon>
        <taxon>Hyaloperonospora</taxon>
    </lineage>
</organism>
<dbReference type="EMBL" id="JH598174">
    <property type="status" value="NOT_ANNOTATED_CDS"/>
    <property type="molecule type" value="Genomic_DNA"/>
</dbReference>
<protein>
    <submittedName>
        <fullName evidence="1">Uncharacterized protein</fullName>
    </submittedName>
</protein>